<dbReference type="InterPro" id="IPR031165">
    <property type="entry name" value="GNAT_YJDJ"/>
</dbReference>
<dbReference type="EMBL" id="BOPF01000022">
    <property type="protein sequence ID" value="GIJ48733.1"/>
    <property type="molecule type" value="Genomic_DNA"/>
</dbReference>
<dbReference type="Gene3D" id="3.40.630.30">
    <property type="match status" value="1"/>
</dbReference>
<dbReference type="InterPro" id="IPR045057">
    <property type="entry name" value="Gcn5-rel_NAT"/>
</dbReference>
<evidence type="ECO:0000313" key="3">
    <source>
        <dbReference type="Proteomes" id="UP000619260"/>
    </source>
</evidence>
<comment type="caution">
    <text evidence="2">The sequence shown here is derived from an EMBL/GenBank/DDBJ whole genome shotgun (WGS) entry which is preliminary data.</text>
</comment>
<organism evidence="2 3">
    <name type="scientific">Virgisporangium aliadipatigenens</name>
    <dbReference type="NCBI Taxonomy" id="741659"/>
    <lineage>
        <taxon>Bacteria</taxon>
        <taxon>Bacillati</taxon>
        <taxon>Actinomycetota</taxon>
        <taxon>Actinomycetes</taxon>
        <taxon>Micromonosporales</taxon>
        <taxon>Micromonosporaceae</taxon>
        <taxon>Virgisporangium</taxon>
    </lineage>
</organism>
<dbReference type="SUPFAM" id="SSF55729">
    <property type="entry name" value="Acyl-CoA N-acyltransferases (Nat)"/>
    <property type="match status" value="1"/>
</dbReference>
<evidence type="ECO:0000259" key="1">
    <source>
        <dbReference type="PROSITE" id="PS51729"/>
    </source>
</evidence>
<evidence type="ECO:0000313" key="2">
    <source>
        <dbReference type="EMBL" id="GIJ48733.1"/>
    </source>
</evidence>
<dbReference type="AlphaFoldDB" id="A0A8J4DTA5"/>
<feature type="domain" description="N-acetyltransferase" evidence="1">
    <location>
        <begin position="8"/>
        <end position="94"/>
    </location>
</feature>
<reference evidence="2" key="1">
    <citation type="submission" date="2021-01" db="EMBL/GenBank/DDBJ databases">
        <title>Whole genome shotgun sequence of Virgisporangium aliadipatigenens NBRC 105644.</title>
        <authorList>
            <person name="Komaki H."/>
            <person name="Tamura T."/>
        </authorList>
    </citation>
    <scope>NUCLEOTIDE SEQUENCE</scope>
    <source>
        <strain evidence="2">NBRC 105644</strain>
    </source>
</reference>
<dbReference type="Pfam" id="PF14542">
    <property type="entry name" value="Acetyltransf_CG"/>
    <property type="match status" value="1"/>
</dbReference>
<proteinExistence type="predicted"/>
<dbReference type="PROSITE" id="PS51729">
    <property type="entry name" value="GNAT_YJDJ"/>
    <property type="match status" value="1"/>
</dbReference>
<keyword evidence="3" id="KW-1185">Reference proteome</keyword>
<dbReference type="InterPro" id="IPR016181">
    <property type="entry name" value="Acyl_CoA_acyltransferase"/>
</dbReference>
<dbReference type="Proteomes" id="UP000619260">
    <property type="component" value="Unassembled WGS sequence"/>
</dbReference>
<accession>A0A8J4DTA5</accession>
<protein>
    <submittedName>
        <fullName evidence="2">N-acetyltransferase</fullName>
    </submittedName>
</protein>
<dbReference type="RefSeq" id="WP_203902213.1">
    <property type="nucleotide sequence ID" value="NZ_BOPF01000022.1"/>
</dbReference>
<dbReference type="PANTHER" id="PTHR31435">
    <property type="entry name" value="PROTEIN NATD1"/>
    <property type="match status" value="1"/>
</dbReference>
<sequence>MAEEIAISDQPERHRYEITVDGALVGHADYLPRDGFLIFTHTEVDKAYGGRGLAGRLAAFALDDVRARGLRLAAQCPYIAKYVDTHPAYADLLVD</sequence>
<gene>
    <name evidence="2" type="ORF">Val02_56190</name>
</gene>
<dbReference type="PANTHER" id="PTHR31435:SF10">
    <property type="entry name" value="BSR4717 PROTEIN"/>
    <property type="match status" value="1"/>
</dbReference>
<name>A0A8J4DTA5_9ACTN</name>